<sequence>MPDMMELLITLRYTSVCSTYLYIQQLFPLWLQQIQYTLVCTLERTGTDEQHQQYKVWEDCQEVRCLSGAADAFNQNARNANPAEQQTQCQLPIWHTNPFVHRPVVVQNGAIEVELGRRTYRGVLYASFEFRINASYPFRFTSTPGKRTAERGHKVAYRNRKYRGIITQYEQQCQCLADAHTTHQWRYIEHLDAASTRELTHHHLEIVERTSHQEQHYQIRYQKGTATVLHCGVREAPNVAETDRQCNTRQQELDTTVPFLAHHSIRLGRIIYTATLDIDRKRVYFLWQPLDTVSAACLSANGKKTARSLVYQQQR</sequence>
<name>A0A182LUS0_9DIPT</name>
<keyword evidence="2" id="KW-1185">Reference proteome</keyword>
<accession>A0A182LUS0</accession>
<evidence type="ECO:0000313" key="2">
    <source>
        <dbReference type="Proteomes" id="UP000075883"/>
    </source>
</evidence>
<evidence type="ECO:0000313" key="1">
    <source>
        <dbReference type="EnsemblMetazoa" id="ACUA002458-PA"/>
    </source>
</evidence>
<dbReference type="EMBL" id="AXCM01008486">
    <property type="status" value="NOT_ANNOTATED_CDS"/>
    <property type="molecule type" value="Genomic_DNA"/>
</dbReference>
<dbReference type="EnsemblMetazoa" id="ACUA002458-RA">
    <property type="protein sequence ID" value="ACUA002458-PA"/>
    <property type="gene ID" value="ACUA002458"/>
</dbReference>
<proteinExistence type="predicted"/>
<dbReference type="AlphaFoldDB" id="A0A182LUS0"/>
<dbReference type="VEuPathDB" id="VectorBase:ACUA002458"/>
<dbReference type="EMBL" id="AXCM01008487">
    <property type="status" value="NOT_ANNOTATED_CDS"/>
    <property type="molecule type" value="Genomic_DNA"/>
</dbReference>
<reference evidence="2" key="1">
    <citation type="submission" date="2013-09" db="EMBL/GenBank/DDBJ databases">
        <title>The Genome Sequence of Anopheles culicifacies species A.</title>
        <authorList>
            <consortium name="The Broad Institute Genomics Platform"/>
            <person name="Neafsey D.E."/>
            <person name="Besansky N."/>
            <person name="Howell P."/>
            <person name="Walton C."/>
            <person name="Young S.K."/>
            <person name="Zeng Q."/>
            <person name="Gargeya S."/>
            <person name="Fitzgerald M."/>
            <person name="Haas B."/>
            <person name="Abouelleil A."/>
            <person name="Allen A.W."/>
            <person name="Alvarado L."/>
            <person name="Arachchi H.M."/>
            <person name="Berlin A.M."/>
            <person name="Chapman S.B."/>
            <person name="Gainer-Dewar J."/>
            <person name="Goldberg J."/>
            <person name="Griggs A."/>
            <person name="Gujja S."/>
            <person name="Hansen M."/>
            <person name="Howarth C."/>
            <person name="Imamovic A."/>
            <person name="Ireland A."/>
            <person name="Larimer J."/>
            <person name="McCowan C."/>
            <person name="Murphy C."/>
            <person name="Pearson M."/>
            <person name="Poon T.W."/>
            <person name="Priest M."/>
            <person name="Roberts A."/>
            <person name="Saif S."/>
            <person name="Shea T."/>
            <person name="Sisk P."/>
            <person name="Sykes S."/>
            <person name="Wortman J."/>
            <person name="Nusbaum C."/>
            <person name="Birren B."/>
        </authorList>
    </citation>
    <scope>NUCLEOTIDE SEQUENCE [LARGE SCALE GENOMIC DNA]</scope>
    <source>
        <strain evidence="2">A-37</strain>
    </source>
</reference>
<reference evidence="1" key="2">
    <citation type="submission" date="2020-05" db="UniProtKB">
        <authorList>
            <consortium name="EnsemblMetazoa"/>
        </authorList>
    </citation>
    <scope>IDENTIFICATION</scope>
    <source>
        <strain evidence="1">A-37</strain>
    </source>
</reference>
<protein>
    <submittedName>
        <fullName evidence="1">Uncharacterized protein</fullName>
    </submittedName>
</protein>
<dbReference type="Proteomes" id="UP000075883">
    <property type="component" value="Unassembled WGS sequence"/>
</dbReference>
<organism evidence="1 2">
    <name type="scientific">Anopheles culicifacies</name>
    <dbReference type="NCBI Taxonomy" id="139723"/>
    <lineage>
        <taxon>Eukaryota</taxon>
        <taxon>Metazoa</taxon>
        <taxon>Ecdysozoa</taxon>
        <taxon>Arthropoda</taxon>
        <taxon>Hexapoda</taxon>
        <taxon>Insecta</taxon>
        <taxon>Pterygota</taxon>
        <taxon>Neoptera</taxon>
        <taxon>Endopterygota</taxon>
        <taxon>Diptera</taxon>
        <taxon>Nematocera</taxon>
        <taxon>Culicoidea</taxon>
        <taxon>Culicidae</taxon>
        <taxon>Anophelinae</taxon>
        <taxon>Anopheles</taxon>
        <taxon>culicifacies species complex</taxon>
    </lineage>
</organism>